<comment type="caution">
    <text evidence="1">The sequence shown here is derived from an EMBL/GenBank/DDBJ whole genome shotgun (WGS) entry which is preliminary data.</text>
</comment>
<sequence>MRAGCLRSWGSARQKLNTCSSISRFTFPSNPNSFFSLGKY</sequence>
<evidence type="ECO:0000313" key="2">
    <source>
        <dbReference type="Proteomes" id="UP000554520"/>
    </source>
</evidence>
<organism evidence="1 2">
    <name type="scientific">Phyllobacterium trifolii</name>
    <dbReference type="NCBI Taxonomy" id="300193"/>
    <lineage>
        <taxon>Bacteria</taxon>
        <taxon>Pseudomonadati</taxon>
        <taxon>Pseudomonadota</taxon>
        <taxon>Alphaproteobacteria</taxon>
        <taxon>Hyphomicrobiales</taxon>
        <taxon>Phyllobacteriaceae</taxon>
        <taxon>Phyllobacterium</taxon>
    </lineage>
</organism>
<proteinExistence type="predicted"/>
<dbReference type="AlphaFoldDB" id="A0A839UGY2"/>
<evidence type="ECO:0000313" key="1">
    <source>
        <dbReference type="EMBL" id="MBB3149074.1"/>
    </source>
</evidence>
<gene>
    <name evidence="1" type="ORF">FHS21_005523</name>
</gene>
<protein>
    <submittedName>
        <fullName evidence="1">Uncharacterized protein</fullName>
    </submittedName>
</protein>
<reference evidence="1 2" key="1">
    <citation type="submission" date="2020-08" db="EMBL/GenBank/DDBJ databases">
        <title>Genomic Encyclopedia of Type Strains, Phase III (KMG-III): the genomes of soil and plant-associated and newly described type strains.</title>
        <authorList>
            <person name="Whitman W."/>
        </authorList>
    </citation>
    <scope>NUCLEOTIDE SEQUENCE [LARGE SCALE GENOMIC DNA]</scope>
    <source>
        <strain evidence="1 2">CECT 7015</strain>
    </source>
</reference>
<name>A0A839UGY2_9HYPH</name>
<dbReference type="EMBL" id="JACHXN010000026">
    <property type="protein sequence ID" value="MBB3149074.1"/>
    <property type="molecule type" value="Genomic_DNA"/>
</dbReference>
<dbReference type="Proteomes" id="UP000554520">
    <property type="component" value="Unassembled WGS sequence"/>
</dbReference>
<keyword evidence="2" id="KW-1185">Reference proteome</keyword>
<accession>A0A839UGY2</accession>